<sequence>MLKSFKALMFILLFCAGNIMLAQNKATYKDVLLNGKPAKLNLSTGEFILVDGLNTDTIKPLGFNSDTPIKGVDTSKISEVKVVQKDTTVISNNAPVFHVVKSGETLFGLAKKYGVSLNQLKEANNLETTLISVGQKLKVNYFDKIVESASFYIVNKGDTLYSISKKNGTTVKVLMQLNGLKSNNIYIGQKLRLK</sequence>
<dbReference type="PANTHER" id="PTHR33734">
    <property type="entry name" value="LYSM DOMAIN-CONTAINING GPI-ANCHORED PROTEIN 2"/>
    <property type="match status" value="1"/>
</dbReference>
<dbReference type="OrthoDB" id="2149800at2"/>
<dbReference type="RefSeq" id="WP_092578339.1">
    <property type="nucleotide sequence ID" value="NZ_FOFN01000002.1"/>
</dbReference>
<evidence type="ECO:0000259" key="2">
    <source>
        <dbReference type="PROSITE" id="PS51782"/>
    </source>
</evidence>
<evidence type="ECO:0000313" key="3">
    <source>
        <dbReference type="EMBL" id="SEQ43288.1"/>
    </source>
</evidence>
<feature type="domain" description="LysM" evidence="2">
    <location>
        <begin position="150"/>
        <end position="193"/>
    </location>
</feature>
<dbReference type="Proteomes" id="UP000198999">
    <property type="component" value="Unassembled WGS sequence"/>
</dbReference>
<dbReference type="Gene3D" id="3.10.350.10">
    <property type="entry name" value="LysM domain"/>
    <property type="match status" value="2"/>
</dbReference>
<gene>
    <name evidence="3" type="ORF">SAMN05421824_1629</name>
</gene>
<keyword evidence="1" id="KW-0732">Signal</keyword>
<dbReference type="PANTHER" id="PTHR33734:SF22">
    <property type="entry name" value="MEMBRANE-BOUND LYTIC MUREIN TRANSGLYCOSYLASE D"/>
    <property type="match status" value="1"/>
</dbReference>
<dbReference type="Pfam" id="PF01476">
    <property type="entry name" value="LysM"/>
    <property type="match status" value="2"/>
</dbReference>
<evidence type="ECO:0000313" key="4">
    <source>
        <dbReference type="Proteomes" id="UP000198999"/>
    </source>
</evidence>
<protein>
    <submittedName>
        <fullName evidence="3">Peptidoglycan endopeptidase LytF/peptidoglycan endopeptidase LytE</fullName>
    </submittedName>
</protein>
<dbReference type="SUPFAM" id="SSF54106">
    <property type="entry name" value="LysM domain"/>
    <property type="match status" value="2"/>
</dbReference>
<accession>A0A1H9G0P2</accession>
<proteinExistence type="predicted"/>
<feature type="domain" description="LysM" evidence="2">
    <location>
        <begin position="96"/>
        <end position="139"/>
    </location>
</feature>
<dbReference type="EMBL" id="FOFN01000002">
    <property type="protein sequence ID" value="SEQ43288.1"/>
    <property type="molecule type" value="Genomic_DNA"/>
</dbReference>
<name>A0A1H9G0P2_9FLAO</name>
<keyword evidence="4" id="KW-1185">Reference proteome</keyword>
<reference evidence="3 4" key="1">
    <citation type="submission" date="2016-10" db="EMBL/GenBank/DDBJ databases">
        <authorList>
            <person name="de Groot N.N."/>
        </authorList>
    </citation>
    <scope>NUCLEOTIDE SEQUENCE [LARGE SCALE GENOMIC DNA]</scope>
    <source>
        <strain evidence="3 4">DSM 21035</strain>
    </source>
</reference>
<dbReference type="InterPro" id="IPR018392">
    <property type="entry name" value="LysM"/>
</dbReference>
<dbReference type="STRING" id="419940.SAMN05421824_1629"/>
<dbReference type="CDD" id="cd00118">
    <property type="entry name" value="LysM"/>
    <property type="match status" value="2"/>
</dbReference>
<organism evidence="3 4">
    <name type="scientific">Hyunsoonleella jejuensis</name>
    <dbReference type="NCBI Taxonomy" id="419940"/>
    <lineage>
        <taxon>Bacteria</taxon>
        <taxon>Pseudomonadati</taxon>
        <taxon>Bacteroidota</taxon>
        <taxon>Flavobacteriia</taxon>
        <taxon>Flavobacteriales</taxon>
        <taxon>Flavobacteriaceae</taxon>
    </lineage>
</organism>
<feature type="chain" id="PRO_5011777954" evidence="1">
    <location>
        <begin position="23"/>
        <end position="194"/>
    </location>
</feature>
<dbReference type="AlphaFoldDB" id="A0A1H9G0P2"/>
<dbReference type="InterPro" id="IPR036779">
    <property type="entry name" value="LysM_dom_sf"/>
</dbReference>
<dbReference type="SMART" id="SM00257">
    <property type="entry name" value="LysM"/>
    <property type="match status" value="2"/>
</dbReference>
<evidence type="ECO:0000256" key="1">
    <source>
        <dbReference type="SAM" id="SignalP"/>
    </source>
</evidence>
<feature type="signal peptide" evidence="1">
    <location>
        <begin position="1"/>
        <end position="22"/>
    </location>
</feature>
<dbReference type="PROSITE" id="PS51782">
    <property type="entry name" value="LYSM"/>
    <property type="match status" value="2"/>
</dbReference>